<name>A0ABM1A9T7_APLCA</name>
<dbReference type="InterPro" id="IPR008983">
    <property type="entry name" value="Tumour_necrosis_fac-like_dom"/>
</dbReference>
<dbReference type="RefSeq" id="XP_012943575.1">
    <property type="nucleotide sequence ID" value="XM_013088121.1"/>
</dbReference>
<proteinExistence type="predicted"/>
<gene>
    <name evidence="3" type="primary">LOC106013150</name>
</gene>
<accession>A0ABM1A9T7</accession>
<dbReference type="SUPFAM" id="SSF49842">
    <property type="entry name" value="TNF-like"/>
    <property type="match status" value="1"/>
</dbReference>
<evidence type="ECO:0000313" key="3">
    <source>
        <dbReference type="RefSeq" id="XP_012943575.1"/>
    </source>
</evidence>
<feature type="signal peptide" evidence="1">
    <location>
        <begin position="1"/>
        <end position="21"/>
    </location>
</feature>
<dbReference type="Gene3D" id="2.60.120.40">
    <property type="match status" value="1"/>
</dbReference>
<feature type="chain" id="PRO_5046806637" evidence="1">
    <location>
        <begin position="22"/>
        <end position="235"/>
    </location>
</feature>
<dbReference type="GeneID" id="106013150"/>
<dbReference type="Proteomes" id="UP000694888">
    <property type="component" value="Unplaced"/>
</dbReference>
<evidence type="ECO:0000256" key="1">
    <source>
        <dbReference type="SAM" id="SignalP"/>
    </source>
</evidence>
<organism evidence="2 3">
    <name type="scientific">Aplysia californica</name>
    <name type="common">California sea hare</name>
    <dbReference type="NCBI Taxonomy" id="6500"/>
    <lineage>
        <taxon>Eukaryota</taxon>
        <taxon>Metazoa</taxon>
        <taxon>Spiralia</taxon>
        <taxon>Lophotrochozoa</taxon>
        <taxon>Mollusca</taxon>
        <taxon>Gastropoda</taxon>
        <taxon>Heterobranchia</taxon>
        <taxon>Euthyneura</taxon>
        <taxon>Tectipleura</taxon>
        <taxon>Aplysiida</taxon>
        <taxon>Aplysioidea</taxon>
        <taxon>Aplysiidae</taxon>
        <taxon>Aplysia</taxon>
    </lineage>
</organism>
<keyword evidence="2" id="KW-1185">Reference proteome</keyword>
<sequence>MRVVVILTLLALILSLFESEAQIMSLEPTNPQMNRVAWYVKRHMDAVTDLKKKYYYGPLSGEYFSAMEANETMPEVLDNLEDTLAQVSLTLERLHSRLRPYTLQYGKQSVNSLMTYLYSRQDQIASTAVHFDGARSMAGYGFWYSHDDKLFNVRTGGLYLILLKVTTVSLTDPVALKVLRNDVPVGYLKGGGQTVTNMYLLDLLQGDKIKVVFESDGGALERGYETVFMGFSISA</sequence>
<reference evidence="3" key="1">
    <citation type="submission" date="2025-08" db="UniProtKB">
        <authorList>
            <consortium name="RefSeq"/>
        </authorList>
    </citation>
    <scope>IDENTIFICATION</scope>
</reference>
<keyword evidence="1" id="KW-0732">Signal</keyword>
<protein>
    <submittedName>
        <fullName evidence="3">Uncharacterized protein LOC106013150</fullName>
    </submittedName>
</protein>
<evidence type="ECO:0000313" key="2">
    <source>
        <dbReference type="Proteomes" id="UP000694888"/>
    </source>
</evidence>